<keyword evidence="5 6" id="KW-0326">Glycosidase</keyword>
<evidence type="ECO:0000256" key="7">
    <source>
        <dbReference type="SAM" id="SignalP"/>
    </source>
</evidence>
<dbReference type="InterPro" id="IPR017853">
    <property type="entry name" value="GH"/>
</dbReference>
<evidence type="ECO:0000256" key="2">
    <source>
        <dbReference type="ARBA" id="ARBA00010687"/>
    </source>
</evidence>
<protein>
    <recommendedName>
        <fullName evidence="3 6">Arabinogalactan endo-beta-1,4-galactanase</fullName>
        <ecNumber evidence="3 6">3.2.1.89</ecNumber>
    </recommendedName>
</protein>
<proteinExistence type="inferred from homology"/>
<evidence type="ECO:0000256" key="6">
    <source>
        <dbReference type="RuleBase" id="RU361192"/>
    </source>
</evidence>
<keyword evidence="4 6" id="KW-0378">Hydrolase</keyword>
<evidence type="ECO:0000256" key="1">
    <source>
        <dbReference type="ARBA" id="ARBA00001695"/>
    </source>
</evidence>
<dbReference type="Pfam" id="PF07745">
    <property type="entry name" value="Glyco_hydro_53"/>
    <property type="match status" value="1"/>
</dbReference>
<dbReference type="GO" id="GO:0015926">
    <property type="term" value="F:glucosidase activity"/>
    <property type="evidence" value="ECO:0007669"/>
    <property type="project" value="InterPro"/>
</dbReference>
<evidence type="ECO:0000256" key="5">
    <source>
        <dbReference type="ARBA" id="ARBA00023295"/>
    </source>
</evidence>
<feature type="signal peptide" evidence="7">
    <location>
        <begin position="1"/>
        <end position="38"/>
    </location>
</feature>
<dbReference type="PANTHER" id="PTHR34983">
    <property type="entry name" value="ARABINOGALACTAN ENDO-BETA-1,4-GALACTANASE A"/>
    <property type="match status" value="1"/>
</dbReference>
<dbReference type="AlphaFoldDB" id="A0A5C3QTM3"/>
<accession>A0A5C3QTM3</accession>
<keyword evidence="9" id="KW-1185">Reference proteome</keyword>
<sequence length="368" mass="40116">MQRREYKKADLHGGHSPDTPSMKLTLLLTTLLVSAVTALQWKCSDFSSVMNLESSGRTYRDNGQVKALETILASKGQNLARIRIWTSTSDSQYSLGYALRLAKRARATGMSIYVDLHYSDTWADPSKQAIPSAWPKDLAGLNNQIWTYTRDVVLAFQNQGTPITMISIGNEINDGFLWPVGKISVNGYDGLSQLLHSAAQGVRAASGSVRIMVHLANGWNNSVVSGFWKNVIRQGQFATSDYDIMGYSMYPFYESQATIGNLRTAMTNIVNSQGKDLMVVETDWPGAGTCNGQTLTANHPISPAGQQSWVASIRDVVAGLPNGRGIGLCYWEPAWIGNAGLGSKCDDNLLVDGSGNTRASINMFSQNM</sequence>
<dbReference type="SUPFAM" id="SSF51445">
    <property type="entry name" value="(Trans)glycosidases"/>
    <property type="match status" value="1"/>
</dbReference>
<keyword evidence="7" id="KW-0732">Signal</keyword>
<evidence type="ECO:0000313" key="8">
    <source>
        <dbReference type="EMBL" id="TFL04180.1"/>
    </source>
</evidence>
<organism evidence="8 9">
    <name type="scientific">Pterulicium gracile</name>
    <dbReference type="NCBI Taxonomy" id="1884261"/>
    <lineage>
        <taxon>Eukaryota</taxon>
        <taxon>Fungi</taxon>
        <taxon>Dikarya</taxon>
        <taxon>Basidiomycota</taxon>
        <taxon>Agaricomycotina</taxon>
        <taxon>Agaricomycetes</taxon>
        <taxon>Agaricomycetidae</taxon>
        <taxon>Agaricales</taxon>
        <taxon>Pleurotineae</taxon>
        <taxon>Pterulaceae</taxon>
        <taxon>Pterulicium</taxon>
    </lineage>
</organism>
<dbReference type="OrthoDB" id="110914at2759"/>
<dbReference type="GO" id="GO:0045490">
    <property type="term" value="P:pectin catabolic process"/>
    <property type="evidence" value="ECO:0007669"/>
    <property type="project" value="TreeGrafter"/>
</dbReference>
<dbReference type="GO" id="GO:0031218">
    <property type="term" value="F:arabinogalactan endo-1,4-beta-galactosidase activity"/>
    <property type="evidence" value="ECO:0007669"/>
    <property type="project" value="UniProtKB-EC"/>
</dbReference>
<gene>
    <name evidence="8" type="ORF">BDV98DRAFT_602623</name>
</gene>
<comment type="catalytic activity">
    <reaction evidence="1 6">
        <text>The enzyme specifically hydrolyzes (1-&gt;4)-beta-D-galactosidic linkages in type I arabinogalactans.</text>
        <dbReference type="EC" id="3.2.1.89"/>
    </reaction>
</comment>
<name>A0A5C3QTM3_9AGAR</name>
<evidence type="ECO:0000256" key="4">
    <source>
        <dbReference type="ARBA" id="ARBA00022801"/>
    </source>
</evidence>
<evidence type="ECO:0000256" key="3">
    <source>
        <dbReference type="ARBA" id="ARBA00012556"/>
    </source>
</evidence>
<comment type="similarity">
    <text evidence="2 6">Belongs to the glycosyl hydrolase 53 family.</text>
</comment>
<feature type="chain" id="PRO_5022768610" description="Arabinogalactan endo-beta-1,4-galactanase" evidence="7">
    <location>
        <begin position="39"/>
        <end position="368"/>
    </location>
</feature>
<dbReference type="PANTHER" id="PTHR34983:SF1">
    <property type="entry name" value="ARABINOGALACTAN ENDO-BETA-1,4-GALACTANASE A"/>
    <property type="match status" value="1"/>
</dbReference>
<evidence type="ECO:0000313" key="9">
    <source>
        <dbReference type="Proteomes" id="UP000305067"/>
    </source>
</evidence>
<reference evidence="8 9" key="1">
    <citation type="journal article" date="2019" name="Nat. Ecol. Evol.">
        <title>Megaphylogeny resolves global patterns of mushroom evolution.</title>
        <authorList>
            <person name="Varga T."/>
            <person name="Krizsan K."/>
            <person name="Foldi C."/>
            <person name="Dima B."/>
            <person name="Sanchez-Garcia M."/>
            <person name="Sanchez-Ramirez S."/>
            <person name="Szollosi G.J."/>
            <person name="Szarkandi J.G."/>
            <person name="Papp V."/>
            <person name="Albert L."/>
            <person name="Andreopoulos W."/>
            <person name="Angelini C."/>
            <person name="Antonin V."/>
            <person name="Barry K.W."/>
            <person name="Bougher N.L."/>
            <person name="Buchanan P."/>
            <person name="Buyck B."/>
            <person name="Bense V."/>
            <person name="Catcheside P."/>
            <person name="Chovatia M."/>
            <person name="Cooper J."/>
            <person name="Damon W."/>
            <person name="Desjardin D."/>
            <person name="Finy P."/>
            <person name="Geml J."/>
            <person name="Haridas S."/>
            <person name="Hughes K."/>
            <person name="Justo A."/>
            <person name="Karasinski D."/>
            <person name="Kautmanova I."/>
            <person name="Kiss B."/>
            <person name="Kocsube S."/>
            <person name="Kotiranta H."/>
            <person name="LaButti K.M."/>
            <person name="Lechner B.E."/>
            <person name="Liimatainen K."/>
            <person name="Lipzen A."/>
            <person name="Lukacs Z."/>
            <person name="Mihaltcheva S."/>
            <person name="Morgado L.N."/>
            <person name="Niskanen T."/>
            <person name="Noordeloos M.E."/>
            <person name="Ohm R.A."/>
            <person name="Ortiz-Santana B."/>
            <person name="Ovrebo C."/>
            <person name="Racz N."/>
            <person name="Riley R."/>
            <person name="Savchenko A."/>
            <person name="Shiryaev A."/>
            <person name="Soop K."/>
            <person name="Spirin V."/>
            <person name="Szebenyi C."/>
            <person name="Tomsovsky M."/>
            <person name="Tulloss R.E."/>
            <person name="Uehling J."/>
            <person name="Grigoriev I.V."/>
            <person name="Vagvolgyi C."/>
            <person name="Papp T."/>
            <person name="Martin F.M."/>
            <person name="Miettinen O."/>
            <person name="Hibbett D.S."/>
            <person name="Nagy L.G."/>
        </authorList>
    </citation>
    <scope>NUCLEOTIDE SEQUENCE [LARGE SCALE GENOMIC DNA]</scope>
    <source>
        <strain evidence="8 9">CBS 309.79</strain>
    </source>
</reference>
<dbReference type="InterPro" id="IPR011683">
    <property type="entry name" value="Glyco_hydro_53"/>
</dbReference>
<dbReference type="EMBL" id="ML178819">
    <property type="protein sequence ID" value="TFL04180.1"/>
    <property type="molecule type" value="Genomic_DNA"/>
</dbReference>
<dbReference type="EC" id="3.2.1.89" evidence="3 6"/>
<dbReference type="Gene3D" id="3.20.20.80">
    <property type="entry name" value="Glycosidases"/>
    <property type="match status" value="1"/>
</dbReference>
<dbReference type="STRING" id="1884261.A0A5C3QTM3"/>
<dbReference type="Proteomes" id="UP000305067">
    <property type="component" value="Unassembled WGS sequence"/>
</dbReference>